<feature type="region of interest" description="Disordered" evidence="2">
    <location>
        <begin position="1"/>
        <end position="111"/>
    </location>
</feature>
<dbReference type="OrthoDB" id="10490532at2759"/>
<dbReference type="GeneID" id="54468807"/>
<accession>A0A6A6YSJ5</accession>
<feature type="compositionally biased region" description="Polar residues" evidence="2">
    <location>
        <begin position="29"/>
        <end position="39"/>
    </location>
</feature>
<dbReference type="RefSeq" id="XP_033578734.1">
    <property type="nucleotide sequence ID" value="XM_033727914.1"/>
</dbReference>
<reference evidence="5" key="3">
    <citation type="submission" date="2025-04" db="UniProtKB">
        <authorList>
            <consortium name="RefSeq"/>
        </authorList>
    </citation>
    <scope>IDENTIFICATION</scope>
    <source>
        <strain evidence="5">CBS 304.34</strain>
    </source>
</reference>
<reference evidence="3 5" key="1">
    <citation type="journal article" date="2020" name="Stud. Mycol.">
        <title>101 Dothideomycetes genomes: a test case for predicting lifestyles and emergence of pathogens.</title>
        <authorList>
            <person name="Haridas S."/>
            <person name="Albert R."/>
            <person name="Binder M."/>
            <person name="Bloem J."/>
            <person name="Labutti K."/>
            <person name="Salamov A."/>
            <person name="Andreopoulos B."/>
            <person name="Baker S."/>
            <person name="Barry K."/>
            <person name="Bills G."/>
            <person name="Bluhm B."/>
            <person name="Cannon C."/>
            <person name="Castanera R."/>
            <person name="Culley D."/>
            <person name="Daum C."/>
            <person name="Ezra D."/>
            <person name="Gonzalez J."/>
            <person name="Henrissat B."/>
            <person name="Kuo A."/>
            <person name="Liang C."/>
            <person name="Lipzen A."/>
            <person name="Lutzoni F."/>
            <person name="Magnuson J."/>
            <person name="Mondo S."/>
            <person name="Nolan M."/>
            <person name="Ohm R."/>
            <person name="Pangilinan J."/>
            <person name="Park H.-J."/>
            <person name="Ramirez L."/>
            <person name="Alfaro M."/>
            <person name="Sun H."/>
            <person name="Tritt A."/>
            <person name="Yoshinaga Y."/>
            <person name="Zwiers L.-H."/>
            <person name="Turgeon B."/>
            <person name="Goodwin S."/>
            <person name="Spatafora J."/>
            <person name="Crous P."/>
            <person name="Grigoriev I."/>
        </authorList>
    </citation>
    <scope>NUCLEOTIDE SEQUENCE</scope>
    <source>
        <strain evidence="3 5">CBS 304.34</strain>
    </source>
</reference>
<feature type="compositionally biased region" description="Polar residues" evidence="2">
    <location>
        <begin position="286"/>
        <end position="312"/>
    </location>
</feature>
<proteinExistence type="predicted"/>
<evidence type="ECO:0000313" key="3">
    <source>
        <dbReference type="EMBL" id="KAF2811770.1"/>
    </source>
</evidence>
<feature type="region of interest" description="Disordered" evidence="2">
    <location>
        <begin position="198"/>
        <end position="319"/>
    </location>
</feature>
<dbReference type="EMBL" id="MU003698">
    <property type="protein sequence ID" value="KAF2811770.1"/>
    <property type="molecule type" value="Genomic_DNA"/>
</dbReference>
<evidence type="ECO:0000256" key="2">
    <source>
        <dbReference type="SAM" id="MobiDB-lite"/>
    </source>
</evidence>
<evidence type="ECO:0000313" key="5">
    <source>
        <dbReference type="RefSeq" id="XP_033578734.1"/>
    </source>
</evidence>
<reference evidence="5" key="2">
    <citation type="submission" date="2020-04" db="EMBL/GenBank/DDBJ databases">
        <authorList>
            <consortium name="NCBI Genome Project"/>
        </authorList>
    </citation>
    <scope>NUCLEOTIDE SEQUENCE</scope>
    <source>
        <strain evidence="5">CBS 304.34</strain>
    </source>
</reference>
<feature type="compositionally biased region" description="Basic residues" evidence="2">
    <location>
        <begin position="96"/>
        <end position="111"/>
    </location>
</feature>
<organism evidence="3">
    <name type="scientific">Mytilinidion resinicola</name>
    <dbReference type="NCBI Taxonomy" id="574789"/>
    <lineage>
        <taxon>Eukaryota</taxon>
        <taxon>Fungi</taxon>
        <taxon>Dikarya</taxon>
        <taxon>Ascomycota</taxon>
        <taxon>Pezizomycotina</taxon>
        <taxon>Dothideomycetes</taxon>
        <taxon>Pleosporomycetidae</taxon>
        <taxon>Mytilinidiales</taxon>
        <taxon>Mytilinidiaceae</taxon>
        <taxon>Mytilinidion</taxon>
    </lineage>
</organism>
<evidence type="ECO:0000256" key="1">
    <source>
        <dbReference type="SAM" id="Coils"/>
    </source>
</evidence>
<protein>
    <submittedName>
        <fullName evidence="3 5">Uncharacterized protein</fullName>
    </submittedName>
</protein>
<evidence type="ECO:0000313" key="4">
    <source>
        <dbReference type="Proteomes" id="UP000504636"/>
    </source>
</evidence>
<feature type="coiled-coil region" evidence="1">
    <location>
        <begin position="422"/>
        <end position="462"/>
    </location>
</feature>
<dbReference type="AlphaFoldDB" id="A0A6A6YSJ5"/>
<gene>
    <name evidence="3 5" type="ORF">BDZ99DRAFT_569737</name>
</gene>
<feature type="compositionally biased region" description="Basic and acidic residues" evidence="2">
    <location>
        <begin position="234"/>
        <end position="244"/>
    </location>
</feature>
<dbReference type="Proteomes" id="UP000504636">
    <property type="component" value="Unplaced"/>
</dbReference>
<name>A0A6A6YSJ5_9PEZI</name>
<keyword evidence="4" id="KW-1185">Reference proteome</keyword>
<sequence>MSSVGRSATREQRTEAGIRVIMVRKEKVGSTTPEGSPPSNRLEYSKDGPTSVPAKQPSEVSPDRGPLGPFPKDIHPPKQPPLPQITRGSPRPLPKNNHHPKLPPLPPKHRHDQVFLGTESGRIFKPFPDEKFKMNGKLVITKEKKRLVTQDTLTPLKERYKGNFWDLTADEKEVLRRKPLHPNPNGFTNSFIAATFAAPGPSKEEERLTNGANDMKRGHTRPNTHRVWPSPRPASKERSIPEDKKRKRVHTSSSDSEDADAEMNPSPLKKPRIHTNMASRPIRPPQSRNTVTSSKMAKPVTKTTTELTQPEPSQKAPLRHVASAALASGSANAVNTDDSVDRQNSDIAEVENTHEPTESTEAPKAKIQKKFIFSSFAGVASTVFTFCTTFVPSTHFPFVQTRTTRATRAHHLAAEAAKSRKAKKITRNLSALAALAEEANARAEEKKQLQVLDAALDSVLQQARLYGVSDGEVIDRLQKRSVVLRKRELGVLGTTRNWVGKQMLKKADQLDRQRDKLLYG</sequence>
<keyword evidence="1" id="KW-0175">Coiled coil</keyword>